<sequence length="319" mass="36909">MLVFSQFCSKMVVLLVMILCFTVITSDAYISFMNLPSVGLTHDKDGYTSGLFSPLRAGQMIVVTGRVNNDAKRFTVSLMRGASYMRAPGAEAVLHIDVRFDENQVVMNTMEKTLKWGEEERAPNPFKRGRSFYLLIRIDTDKFGIMADHEKVHDFKMRLDLKTIEYLTVTGDVTEVNGRWSAGWANTLPMRHFFEGGHWKIGSRFTVYGKVKNGVFEIQLIAWYGDILFSLKTRFYYKDIVINARLEGYWGKEERVKVYPFKPRTQFALEFLNTLDSIQVFNDGKQICTFKHRTDNPTYDYNLLFIYGDLVLDSVQFDI</sequence>
<dbReference type="SMART" id="SM00276">
    <property type="entry name" value="GLECT"/>
    <property type="match status" value="2"/>
</dbReference>
<proteinExistence type="predicted"/>
<keyword evidence="1 2" id="KW-0430">Lectin</keyword>
<reference evidence="4 5" key="2">
    <citation type="submission" date="2018-11" db="EMBL/GenBank/DDBJ databases">
        <authorList>
            <consortium name="Pathogen Informatics"/>
        </authorList>
    </citation>
    <scope>NUCLEOTIDE SEQUENCE [LARGE SCALE GENOMIC DNA]</scope>
</reference>
<evidence type="ECO:0000313" key="4">
    <source>
        <dbReference type="EMBL" id="VDK17681.1"/>
    </source>
</evidence>
<dbReference type="AlphaFoldDB" id="A0A0M3IZ28"/>
<dbReference type="PANTHER" id="PTHR11346:SF147">
    <property type="entry name" value="GALECTIN"/>
    <property type="match status" value="1"/>
</dbReference>
<evidence type="ECO:0000256" key="1">
    <source>
        <dbReference type="ARBA" id="ARBA00022734"/>
    </source>
</evidence>
<reference evidence="6" key="1">
    <citation type="submission" date="2017-02" db="UniProtKB">
        <authorList>
            <consortium name="WormBaseParasite"/>
        </authorList>
    </citation>
    <scope>IDENTIFICATION</scope>
</reference>
<dbReference type="InterPro" id="IPR044156">
    <property type="entry name" value="Galectin-like"/>
</dbReference>
<dbReference type="EMBL" id="UYRR01000246">
    <property type="protein sequence ID" value="VDK17681.1"/>
    <property type="molecule type" value="Genomic_DNA"/>
</dbReference>
<protein>
    <recommendedName>
        <fullName evidence="2">Galectin</fullName>
    </recommendedName>
</protein>
<dbReference type="OrthoDB" id="6251307at2759"/>
<dbReference type="SMART" id="SM00908">
    <property type="entry name" value="Gal-bind_lectin"/>
    <property type="match status" value="2"/>
</dbReference>
<dbReference type="GO" id="GO:0030246">
    <property type="term" value="F:carbohydrate binding"/>
    <property type="evidence" value="ECO:0007669"/>
    <property type="project" value="UniProtKB-UniRule"/>
</dbReference>
<dbReference type="PANTHER" id="PTHR11346">
    <property type="entry name" value="GALECTIN"/>
    <property type="match status" value="1"/>
</dbReference>
<dbReference type="CDD" id="cd00070">
    <property type="entry name" value="GLECT"/>
    <property type="match status" value="2"/>
</dbReference>
<dbReference type="Gene3D" id="2.60.120.200">
    <property type="match status" value="2"/>
</dbReference>
<dbReference type="Pfam" id="PF00337">
    <property type="entry name" value="Gal-bind_lectin"/>
    <property type="match status" value="2"/>
</dbReference>
<gene>
    <name evidence="4" type="ORF">ASIM_LOCUS411</name>
</gene>
<dbReference type="PROSITE" id="PS51304">
    <property type="entry name" value="GALECTIN"/>
    <property type="match status" value="2"/>
</dbReference>
<name>A0A0M3IZ28_ANISI</name>
<dbReference type="Proteomes" id="UP000267096">
    <property type="component" value="Unassembled WGS sequence"/>
</dbReference>
<keyword evidence="5" id="KW-1185">Reference proteome</keyword>
<evidence type="ECO:0000313" key="5">
    <source>
        <dbReference type="Proteomes" id="UP000267096"/>
    </source>
</evidence>
<accession>A0A0M3IZ28</accession>
<organism evidence="6">
    <name type="scientific">Anisakis simplex</name>
    <name type="common">Herring worm</name>
    <dbReference type="NCBI Taxonomy" id="6269"/>
    <lineage>
        <taxon>Eukaryota</taxon>
        <taxon>Metazoa</taxon>
        <taxon>Ecdysozoa</taxon>
        <taxon>Nematoda</taxon>
        <taxon>Chromadorea</taxon>
        <taxon>Rhabditida</taxon>
        <taxon>Spirurina</taxon>
        <taxon>Ascaridomorpha</taxon>
        <taxon>Ascaridoidea</taxon>
        <taxon>Anisakidae</taxon>
        <taxon>Anisakis</taxon>
        <taxon>Anisakis simplex complex</taxon>
    </lineage>
</organism>
<dbReference type="InterPro" id="IPR013320">
    <property type="entry name" value="ConA-like_dom_sf"/>
</dbReference>
<dbReference type="SUPFAM" id="SSF49899">
    <property type="entry name" value="Concanavalin A-like lectins/glucanases"/>
    <property type="match status" value="2"/>
</dbReference>
<feature type="domain" description="Galectin" evidence="3">
    <location>
        <begin position="191"/>
        <end position="318"/>
    </location>
</feature>
<evidence type="ECO:0000313" key="6">
    <source>
        <dbReference type="WBParaSite" id="ASIM_0000050901-mRNA-1"/>
    </source>
</evidence>
<dbReference type="WBParaSite" id="ASIM_0000050901-mRNA-1">
    <property type="protein sequence ID" value="ASIM_0000050901-mRNA-1"/>
    <property type="gene ID" value="ASIM_0000050901"/>
</dbReference>
<evidence type="ECO:0000259" key="3">
    <source>
        <dbReference type="PROSITE" id="PS51304"/>
    </source>
</evidence>
<dbReference type="InterPro" id="IPR001079">
    <property type="entry name" value="Galectin_CRD"/>
</dbReference>
<feature type="domain" description="Galectin" evidence="3">
    <location>
        <begin position="47"/>
        <end position="181"/>
    </location>
</feature>
<evidence type="ECO:0000256" key="2">
    <source>
        <dbReference type="RuleBase" id="RU102079"/>
    </source>
</evidence>